<organism evidence="2 3">
    <name type="scientific">Caenorhabditis japonica</name>
    <dbReference type="NCBI Taxonomy" id="281687"/>
    <lineage>
        <taxon>Eukaryota</taxon>
        <taxon>Metazoa</taxon>
        <taxon>Ecdysozoa</taxon>
        <taxon>Nematoda</taxon>
        <taxon>Chromadorea</taxon>
        <taxon>Rhabditida</taxon>
        <taxon>Rhabditina</taxon>
        <taxon>Rhabditomorpha</taxon>
        <taxon>Rhabditoidea</taxon>
        <taxon>Rhabditidae</taxon>
        <taxon>Peloderinae</taxon>
        <taxon>Caenorhabditis</taxon>
    </lineage>
</organism>
<feature type="compositionally biased region" description="Low complexity" evidence="1">
    <location>
        <begin position="241"/>
        <end position="257"/>
    </location>
</feature>
<evidence type="ECO:0000313" key="2">
    <source>
        <dbReference type="EnsemblMetazoa" id="CJA37707.1"/>
    </source>
</evidence>
<dbReference type="AlphaFoldDB" id="A0A8R1EPE4"/>
<sequence>MPLRTSPREIKTEVKIEEEEEEEQEEEIEGEEVNEEDDLPPPILEREESCGENEDTDGDNKEEEDESVTGPSTKKNGKPREKELEEVEEEDEEKRKNLMEALAHVFSADGDGVGKKRALVSPVSAPKPVVLHRGRGRPPLSASNASQSASSFKFAPLRVPVSGGPSTSTDGRRNYGPPPPMPRVLRNQANPSTLGVTSNTSLLENRKRTMAVDKNGIVVKRASLEAYNGGRAGEKFRSLQPTSTSPGTSTSSVEQML</sequence>
<protein>
    <submittedName>
        <fullName evidence="2">Uncharacterized protein</fullName>
    </submittedName>
</protein>
<keyword evidence="3" id="KW-1185">Reference proteome</keyword>
<reference evidence="2" key="2">
    <citation type="submission" date="2022-06" db="UniProtKB">
        <authorList>
            <consortium name="EnsemblMetazoa"/>
        </authorList>
    </citation>
    <scope>IDENTIFICATION</scope>
    <source>
        <strain evidence="2">DF5081</strain>
    </source>
</reference>
<proteinExistence type="predicted"/>
<feature type="compositionally biased region" description="Acidic residues" evidence="1">
    <location>
        <begin position="16"/>
        <end position="39"/>
    </location>
</feature>
<name>A0A8R1EPE4_CAEJA</name>
<dbReference type="Proteomes" id="UP000005237">
    <property type="component" value="Unassembled WGS sequence"/>
</dbReference>
<dbReference type="InterPro" id="IPR040437">
    <property type="entry name" value="F10E9.3-like"/>
</dbReference>
<evidence type="ECO:0000256" key="1">
    <source>
        <dbReference type="SAM" id="MobiDB-lite"/>
    </source>
</evidence>
<dbReference type="EnsemblMetazoa" id="CJA37707.1">
    <property type="protein sequence ID" value="CJA37707.1"/>
    <property type="gene ID" value="WBGene00213554"/>
</dbReference>
<feature type="region of interest" description="Disordered" evidence="1">
    <location>
        <begin position="228"/>
        <end position="257"/>
    </location>
</feature>
<feature type="compositionally biased region" description="Low complexity" evidence="1">
    <location>
        <begin position="141"/>
        <end position="151"/>
    </location>
</feature>
<evidence type="ECO:0000313" key="3">
    <source>
        <dbReference type="Proteomes" id="UP000005237"/>
    </source>
</evidence>
<feature type="region of interest" description="Disordered" evidence="1">
    <location>
        <begin position="1"/>
        <end position="98"/>
    </location>
</feature>
<feature type="region of interest" description="Disordered" evidence="1">
    <location>
        <begin position="128"/>
        <end position="197"/>
    </location>
</feature>
<dbReference type="PANTHER" id="PTHR36953:SF2">
    <property type="entry name" value="PROTEIN CBG16638"/>
    <property type="match status" value="1"/>
</dbReference>
<accession>A0A8R1EPE4</accession>
<feature type="compositionally biased region" description="Basic and acidic residues" evidence="1">
    <location>
        <begin position="1"/>
        <end position="15"/>
    </location>
</feature>
<feature type="compositionally biased region" description="Acidic residues" evidence="1">
    <location>
        <begin position="50"/>
        <end position="67"/>
    </location>
</feature>
<dbReference type="PANTHER" id="PTHR36953">
    <property type="entry name" value="PROTEIN CBG07386-RELATED"/>
    <property type="match status" value="1"/>
</dbReference>
<reference evidence="3" key="1">
    <citation type="submission" date="2010-08" db="EMBL/GenBank/DDBJ databases">
        <authorList>
            <consortium name="Caenorhabditis japonica Sequencing Consortium"/>
            <person name="Wilson R.K."/>
        </authorList>
    </citation>
    <scope>NUCLEOTIDE SEQUENCE [LARGE SCALE GENOMIC DNA]</scope>
    <source>
        <strain evidence="3">DF5081</strain>
    </source>
</reference>
<feature type="compositionally biased region" description="Polar residues" evidence="1">
    <location>
        <begin position="187"/>
        <end position="197"/>
    </location>
</feature>